<reference evidence="10 11" key="1">
    <citation type="submission" date="2016-05" db="EMBL/GenBank/DDBJ databases">
        <title>Draft Genome Sequence of Algibacter sp. Strain SK-16 Isolated from the Surface Water of Aburatsubo Inlet.</title>
        <authorList>
            <person name="Wong S.-K."/>
            <person name="Yoshizawa S."/>
            <person name="Nakajima Y."/>
            <person name="Ogura Y."/>
            <person name="Tetsuya H."/>
            <person name="Hamasaki K."/>
        </authorList>
    </citation>
    <scope>NUCLEOTIDE SEQUENCE [LARGE SCALE GENOMIC DNA]</scope>
    <source>
        <strain evidence="10 11">SK-16</strain>
    </source>
</reference>
<dbReference type="InterPro" id="IPR010920">
    <property type="entry name" value="LSM_dom_sf"/>
</dbReference>
<keyword evidence="4 7" id="KW-0812">Transmembrane</keyword>
<evidence type="ECO:0000256" key="3">
    <source>
        <dbReference type="ARBA" id="ARBA00022475"/>
    </source>
</evidence>
<evidence type="ECO:0000259" key="8">
    <source>
        <dbReference type="Pfam" id="PF00924"/>
    </source>
</evidence>
<dbReference type="SUPFAM" id="SSF82861">
    <property type="entry name" value="Mechanosensitive channel protein MscS (YggB), transmembrane region"/>
    <property type="match status" value="1"/>
</dbReference>
<dbReference type="Pfam" id="PF00924">
    <property type="entry name" value="MS_channel_2nd"/>
    <property type="match status" value="1"/>
</dbReference>
<gene>
    <name evidence="10" type="ORF">A8C32_13660</name>
</gene>
<dbReference type="GO" id="GO:0008381">
    <property type="term" value="F:mechanosensitive monoatomic ion channel activity"/>
    <property type="evidence" value="ECO:0007669"/>
    <property type="project" value="InterPro"/>
</dbReference>
<feature type="transmembrane region" description="Helical" evidence="7">
    <location>
        <begin position="84"/>
        <end position="115"/>
    </location>
</feature>
<dbReference type="SUPFAM" id="SSF50182">
    <property type="entry name" value="Sm-like ribonucleoproteins"/>
    <property type="match status" value="1"/>
</dbReference>
<dbReference type="Proteomes" id="UP000095713">
    <property type="component" value="Unassembled WGS sequence"/>
</dbReference>
<dbReference type="Pfam" id="PF21082">
    <property type="entry name" value="MS_channel_3rd"/>
    <property type="match status" value="1"/>
</dbReference>
<dbReference type="Gene3D" id="2.30.30.60">
    <property type="match status" value="1"/>
</dbReference>
<keyword evidence="6 7" id="KW-0472">Membrane</keyword>
<dbReference type="InterPro" id="IPR045275">
    <property type="entry name" value="MscS_archaea/bacteria_type"/>
</dbReference>
<dbReference type="InterPro" id="IPR011066">
    <property type="entry name" value="MscS_channel_C_sf"/>
</dbReference>
<comment type="subcellular location">
    <subcellularLocation>
        <location evidence="1">Cell membrane</location>
        <topology evidence="1">Multi-pass membrane protein</topology>
    </subcellularLocation>
</comment>
<dbReference type="InterPro" id="IPR049278">
    <property type="entry name" value="MS_channel_C"/>
</dbReference>
<dbReference type="InterPro" id="IPR011014">
    <property type="entry name" value="MscS_channel_TM-2"/>
</dbReference>
<evidence type="ECO:0000259" key="9">
    <source>
        <dbReference type="Pfam" id="PF21082"/>
    </source>
</evidence>
<dbReference type="PANTHER" id="PTHR30221:SF8">
    <property type="entry name" value="SMALL-CONDUCTANCE MECHANOSENSITIVE CHANNEL"/>
    <property type="match status" value="1"/>
</dbReference>
<dbReference type="Gene3D" id="1.10.287.1260">
    <property type="match status" value="1"/>
</dbReference>
<keyword evidence="3" id="KW-1003">Cell membrane</keyword>
<dbReference type="AlphaFoldDB" id="A0A1E5TC55"/>
<dbReference type="GO" id="GO:0005886">
    <property type="term" value="C:plasma membrane"/>
    <property type="evidence" value="ECO:0007669"/>
    <property type="project" value="UniProtKB-SubCell"/>
</dbReference>
<comment type="similarity">
    <text evidence="2">Belongs to the MscS (TC 1.A.23) family.</text>
</comment>
<feature type="transmembrane region" description="Helical" evidence="7">
    <location>
        <begin position="12"/>
        <end position="33"/>
    </location>
</feature>
<dbReference type="STRING" id="1849968.A8C32_13660"/>
<keyword evidence="11" id="KW-1185">Reference proteome</keyword>
<dbReference type="EMBL" id="MDJD01000014">
    <property type="protein sequence ID" value="OEK08951.1"/>
    <property type="molecule type" value="Genomic_DNA"/>
</dbReference>
<dbReference type="PANTHER" id="PTHR30221">
    <property type="entry name" value="SMALL-CONDUCTANCE MECHANOSENSITIVE CHANNEL"/>
    <property type="match status" value="1"/>
</dbReference>
<keyword evidence="5 7" id="KW-1133">Transmembrane helix</keyword>
<dbReference type="Gene3D" id="3.30.70.100">
    <property type="match status" value="1"/>
</dbReference>
<evidence type="ECO:0000256" key="6">
    <source>
        <dbReference type="ARBA" id="ARBA00023136"/>
    </source>
</evidence>
<evidence type="ECO:0000313" key="10">
    <source>
        <dbReference type="EMBL" id="OEK08951.1"/>
    </source>
</evidence>
<sequence length="285" mass="32261">MKEKLLDNLEHVLTFVGILLLTFLISFLVNKFFKRQIRKSTEVMNTDPTNYQFLRHLVIALIYIVGTSIAIYTMPKLRLLATSLLAGAGVLAVAVGFASQHALSNIISGIFIVIFKPFRINDRLNVGGRMGMVEDISLRHTVIRDFENRRIIIPNSIISQEIITNSDYGDDKICKWIDIGISYDSDIELAKSIIKSEILNHPLHIDPRTEAKKNNGEELAPVKVVQLAESSVILRGWAWAKDSADSFKMGCDLFESIKLRFDKEGIEIPFPHKTIVHKERVTTKK</sequence>
<feature type="domain" description="Mechanosensitive ion channel MscS" evidence="8">
    <location>
        <begin position="103"/>
        <end position="166"/>
    </location>
</feature>
<comment type="caution">
    <text evidence="10">The sequence shown here is derived from an EMBL/GenBank/DDBJ whole genome shotgun (WGS) entry which is preliminary data.</text>
</comment>
<evidence type="ECO:0000256" key="1">
    <source>
        <dbReference type="ARBA" id="ARBA00004651"/>
    </source>
</evidence>
<name>A0A1E5TC55_9FLAO</name>
<evidence type="ECO:0000256" key="5">
    <source>
        <dbReference type="ARBA" id="ARBA00022989"/>
    </source>
</evidence>
<dbReference type="RefSeq" id="WP_069829206.1">
    <property type="nucleotide sequence ID" value="NZ_MDJD01000014.1"/>
</dbReference>
<organism evidence="10 11">
    <name type="scientific">Flavivirga aquatica</name>
    <dbReference type="NCBI Taxonomy" id="1849968"/>
    <lineage>
        <taxon>Bacteria</taxon>
        <taxon>Pseudomonadati</taxon>
        <taxon>Bacteroidota</taxon>
        <taxon>Flavobacteriia</taxon>
        <taxon>Flavobacteriales</taxon>
        <taxon>Flavobacteriaceae</taxon>
        <taxon>Flavivirga</taxon>
    </lineage>
</organism>
<evidence type="ECO:0000313" key="11">
    <source>
        <dbReference type="Proteomes" id="UP000095713"/>
    </source>
</evidence>
<dbReference type="InterPro" id="IPR006685">
    <property type="entry name" value="MscS_channel_2nd"/>
</dbReference>
<protein>
    <submittedName>
        <fullName evidence="10">Mechanosensitive ion channel protein MscS</fullName>
    </submittedName>
</protein>
<accession>A0A1E5TC55</accession>
<dbReference type="OrthoDB" id="9809206at2"/>
<evidence type="ECO:0000256" key="7">
    <source>
        <dbReference type="SAM" id="Phobius"/>
    </source>
</evidence>
<feature type="transmembrane region" description="Helical" evidence="7">
    <location>
        <begin position="53"/>
        <end position="72"/>
    </location>
</feature>
<proteinExistence type="inferred from homology"/>
<dbReference type="InterPro" id="IPR023408">
    <property type="entry name" value="MscS_beta-dom_sf"/>
</dbReference>
<evidence type="ECO:0000256" key="4">
    <source>
        <dbReference type="ARBA" id="ARBA00022692"/>
    </source>
</evidence>
<feature type="domain" description="Mechanosensitive ion channel MscS C-terminal" evidence="9">
    <location>
        <begin position="177"/>
        <end position="268"/>
    </location>
</feature>
<dbReference type="SUPFAM" id="SSF82689">
    <property type="entry name" value="Mechanosensitive channel protein MscS (YggB), C-terminal domain"/>
    <property type="match status" value="1"/>
</dbReference>
<evidence type="ECO:0000256" key="2">
    <source>
        <dbReference type="ARBA" id="ARBA00008017"/>
    </source>
</evidence>